<dbReference type="RefSeq" id="XP_013209694.1">
    <property type="nucleotide sequence ID" value="XM_013354240.1"/>
</dbReference>
<dbReference type="InterPro" id="IPR011029">
    <property type="entry name" value="DEATH-like_dom_sf"/>
</dbReference>
<dbReference type="GeneID" id="101985497"/>
<dbReference type="InterPro" id="IPR004021">
    <property type="entry name" value="HIN200/IF120x"/>
</dbReference>
<evidence type="ECO:0000256" key="2">
    <source>
        <dbReference type="ARBA" id="ARBA00008647"/>
    </source>
</evidence>
<evidence type="ECO:0000256" key="1">
    <source>
        <dbReference type="ARBA" id="ARBA00004123"/>
    </source>
</evidence>
<keyword evidence="3" id="KW-0539">Nucleus</keyword>
<feature type="compositionally biased region" description="Polar residues" evidence="4">
    <location>
        <begin position="110"/>
        <end position="125"/>
    </location>
</feature>
<feature type="domain" description="Pyrin" evidence="5">
    <location>
        <begin position="1"/>
        <end position="88"/>
    </location>
</feature>
<dbReference type="InterPro" id="IPR012340">
    <property type="entry name" value="NA-bd_OB-fold"/>
</dbReference>
<reference evidence="8" key="1">
    <citation type="submission" date="2025-08" db="UniProtKB">
        <authorList>
            <consortium name="RefSeq"/>
        </authorList>
    </citation>
    <scope>IDENTIFICATION</scope>
</reference>
<comment type="subcellular location">
    <subcellularLocation>
        <location evidence="1">Nucleus</location>
    </subcellularLocation>
</comment>
<protein>
    <submittedName>
        <fullName evidence="8">Interferon-activable protein 205-B-like</fullName>
    </submittedName>
</protein>
<feature type="domain" description="HIN-200" evidence="6">
    <location>
        <begin position="185"/>
        <end position="385"/>
    </location>
</feature>
<evidence type="ECO:0000313" key="8">
    <source>
        <dbReference type="RefSeq" id="XP_013209694.1"/>
    </source>
</evidence>
<dbReference type="Gene3D" id="2.40.50.140">
    <property type="entry name" value="Nucleic acid-binding proteins"/>
    <property type="match status" value="4"/>
</dbReference>
<feature type="compositionally biased region" description="Polar residues" evidence="4">
    <location>
        <begin position="442"/>
        <end position="452"/>
    </location>
</feature>
<feature type="region of interest" description="Disordered" evidence="4">
    <location>
        <begin position="669"/>
        <end position="698"/>
    </location>
</feature>
<dbReference type="Proteomes" id="UP000694915">
    <property type="component" value="Unplaced"/>
</dbReference>
<dbReference type="Pfam" id="PF02758">
    <property type="entry name" value="PYRIN"/>
    <property type="match status" value="1"/>
</dbReference>
<organism evidence="7 8">
    <name type="scientific">Microtus ochrogaster</name>
    <name type="common">Prairie vole</name>
    <dbReference type="NCBI Taxonomy" id="79684"/>
    <lineage>
        <taxon>Eukaryota</taxon>
        <taxon>Metazoa</taxon>
        <taxon>Chordata</taxon>
        <taxon>Craniata</taxon>
        <taxon>Vertebrata</taxon>
        <taxon>Euteleostomi</taxon>
        <taxon>Mammalia</taxon>
        <taxon>Eutheria</taxon>
        <taxon>Euarchontoglires</taxon>
        <taxon>Glires</taxon>
        <taxon>Rodentia</taxon>
        <taxon>Myomorpha</taxon>
        <taxon>Muroidea</taxon>
        <taxon>Cricetidae</taxon>
        <taxon>Arvicolinae</taxon>
        <taxon>Microtus</taxon>
    </lineage>
</organism>
<comment type="similarity">
    <text evidence="2">Belongs to the HIN-200 family.</text>
</comment>
<feature type="region of interest" description="Disordered" evidence="4">
    <location>
        <begin position="409"/>
        <end position="452"/>
    </location>
</feature>
<gene>
    <name evidence="8" type="primary">LOC101985497</name>
</gene>
<feature type="domain" description="HIN-200" evidence="6">
    <location>
        <begin position="445"/>
        <end position="645"/>
    </location>
</feature>
<evidence type="ECO:0000256" key="4">
    <source>
        <dbReference type="SAM" id="MobiDB-lite"/>
    </source>
</evidence>
<proteinExistence type="inferred from homology"/>
<evidence type="ECO:0000259" key="6">
    <source>
        <dbReference type="PROSITE" id="PS50834"/>
    </source>
</evidence>
<name>A0ABM1AWM9_MICOH</name>
<evidence type="ECO:0000256" key="3">
    <source>
        <dbReference type="ARBA" id="ARBA00023242"/>
    </source>
</evidence>
<dbReference type="PANTHER" id="PTHR12200:SF25">
    <property type="entry name" value="PYRIN AND HIN DOMAIN-CONTAINING PROTEIN 1"/>
    <property type="match status" value="1"/>
</dbReference>
<accession>A0ABM1AWM9</accession>
<dbReference type="SMART" id="SM01289">
    <property type="entry name" value="PYRIN"/>
    <property type="match status" value="1"/>
</dbReference>
<dbReference type="CDD" id="cd08305">
    <property type="entry name" value="Pyrin"/>
    <property type="match status" value="1"/>
</dbReference>
<dbReference type="InterPro" id="IPR040205">
    <property type="entry name" value="HIN-200"/>
</dbReference>
<feature type="region of interest" description="Disordered" evidence="4">
    <location>
        <begin position="84"/>
        <end position="158"/>
    </location>
</feature>
<dbReference type="SUPFAM" id="SSF159141">
    <property type="entry name" value="HIN-2000 domain-like"/>
    <property type="match status" value="4"/>
</dbReference>
<keyword evidence="7" id="KW-1185">Reference proteome</keyword>
<evidence type="ECO:0000313" key="7">
    <source>
        <dbReference type="Proteomes" id="UP000694915"/>
    </source>
</evidence>
<dbReference type="Gene3D" id="1.10.533.10">
    <property type="entry name" value="Death Domain, Fas"/>
    <property type="match status" value="1"/>
</dbReference>
<evidence type="ECO:0000259" key="5">
    <source>
        <dbReference type="PROSITE" id="PS50824"/>
    </source>
</evidence>
<dbReference type="Pfam" id="PF02760">
    <property type="entry name" value="HIN"/>
    <property type="match status" value="2"/>
</dbReference>
<dbReference type="InterPro" id="IPR004020">
    <property type="entry name" value="DAPIN"/>
</dbReference>
<sequence length="736" mass="81830">MVNEYKRIVLLNGLANISSDQFDCFKLLMSSDLRLERNMQEKYTKGQIADMMEDEFPTDAGLSKLIYFCENIQTLKGLAETLKEEKSKVKGKTPLRNKNQEAGSSIKAPTASNTSASDGGKTSSAQKRKSMNNEKTAMKKVKGSERPNHPPCSTESTARCQSSVFKTSSLASFNTSLDKNQKTQTQNQSTARGAVCKNDAMIVIVLKATEPFVYKSTEPGGKMMFHATVATEREYFHVKVFNINLKKKFTRENVIMISNYLEFKGILEINEDSSVLEAGSVQNIKVPTSIIKKSKETPKIFDIRKYATGTLVYGLFTLHKIKVNPKNTIYEMKDATGNIEVLGSKQCYNIRCKEGDKLRLFCFQVKTIDKQPKLVSGDHSFIKKKSRKTSVATEEDTLPETMSQLNIASASSTHPADDQDQTAPNHSPDLAESLPTPAPGLATQTPNQSTNIGAVGQNEAMIVMVLDASEPLEYVSKEKVIKKMFHATVATVTEYFNLKVFNIHLREKFTKSNIIKIANYIKDEGILVINENSSVTEAGPDEVIEVPNRLIRRAEETLMISDINKIVSKAPFYGSFTLNKKVVKQTKTFYEMRDDTGNIEVVGSGRCFDIKCKEGDILQFFDFKMTTTNHQAKLESGEHSFIKKKSRKTSVATEEDTLPETMSQLNIASASSTHPADDQDQTAPNHSPDLAESLPTPAPGLAVSQPQILFWNPPNSPSHSSSSVMISCFLYDIFMI</sequence>
<dbReference type="PROSITE" id="PS50834">
    <property type="entry name" value="HIN_200"/>
    <property type="match status" value="2"/>
</dbReference>
<dbReference type="PANTHER" id="PTHR12200">
    <property type="entry name" value="INTERFERON-INDUCIBLE PROTEIN AIM2 FAMILY MEMBER"/>
    <property type="match status" value="1"/>
</dbReference>
<dbReference type="PROSITE" id="PS50824">
    <property type="entry name" value="DAPIN"/>
    <property type="match status" value="1"/>
</dbReference>